<dbReference type="GO" id="GO:0071973">
    <property type="term" value="P:bacterial-type flagellum-dependent cell motility"/>
    <property type="evidence" value="ECO:0007669"/>
    <property type="project" value="TreeGrafter"/>
</dbReference>
<sequence>MAMANPYAKYATQSINTATPEELTLKLYEGCIKFINLAMIGIDEKNIEKANTNIVKAQNIINELNITLDMNYEISKNLRQLYDYLHRRLIDANIKKDKVILEEVKEFVVEFRDTWKQAMALARKQRG</sequence>
<accession>A0A1M6NZ29</accession>
<evidence type="ECO:0000256" key="3">
    <source>
        <dbReference type="ARBA" id="ARBA00022490"/>
    </source>
</evidence>
<dbReference type="SUPFAM" id="SSF101116">
    <property type="entry name" value="Flagellar export chaperone FliS"/>
    <property type="match status" value="1"/>
</dbReference>
<protein>
    <recommendedName>
        <fullName evidence="6">Flagellar secretion chaperone FliS</fullName>
    </recommendedName>
</protein>
<reference evidence="8" key="1">
    <citation type="submission" date="2016-11" db="EMBL/GenBank/DDBJ databases">
        <authorList>
            <person name="Varghese N."/>
            <person name="Submissions S."/>
        </authorList>
    </citation>
    <scope>NUCLEOTIDE SEQUENCE [LARGE SCALE GENOMIC DNA]</scope>
    <source>
        <strain evidence="8">DSM 15518</strain>
    </source>
</reference>
<dbReference type="EMBL" id="FRAE01000027">
    <property type="protein sequence ID" value="SHK00975.1"/>
    <property type="molecule type" value="Genomic_DNA"/>
</dbReference>
<evidence type="ECO:0000313" key="8">
    <source>
        <dbReference type="Proteomes" id="UP000242497"/>
    </source>
</evidence>
<evidence type="ECO:0000313" key="7">
    <source>
        <dbReference type="EMBL" id="SHK00975.1"/>
    </source>
</evidence>
<dbReference type="GO" id="GO:0044780">
    <property type="term" value="P:bacterial-type flagellum assembly"/>
    <property type="evidence" value="ECO:0007669"/>
    <property type="project" value="InterPro"/>
</dbReference>
<gene>
    <name evidence="7" type="ORF">SAMN02744037_01407</name>
</gene>
<dbReference type="CDD" id="cd16098">
    <property type="entry name" value="FliS"/>
    <property type="match status" value="1"/>
</dbReference>
<dbReference type="NCBIfam" id="TIGR00208">
    <property type="entry name" value="fliS"/>
    <property type="match status" value="1"/>
</dbReference>
<dbReference type="RefSeq" id="WP_072888553.1">
    <property type="nucleotide sequence ID" value="NZ_FRAE01000027.1"/>
</dbReference>
<evidence type="ECO:0000256" key="4">
    <source>
        <dbReference type="ARBA" id="ARBA00022795"/>
    </source>
</evidence>
<dbReference type="PANTHER" id="PTHR34773">
    <property type="entry name" value="FLAGELLAR SECRETION CHAPERONE FLIS"/>
    <property type="match status" value="1"/>
</dbReference>
<dbReference type="InterPro" id="IPR003713">
    <property type="entry name" value="FliS"/>
</dbReference>
<keyword evidence="7" id="KW-0282">Flagellum</keyword>
<comment type="subcellular location">
    <subcellularLocation>
        <location evidence="1 6">Cytoplasm</location>
        <location evidence="1 6">Cytosol</location>
    </subcellularLocation>
</comment>
<dbReference type="Pfam" id="PF02561">
    <property type="entry name" value="FliS"/>
    <property type="match status" value="1"/>
</dbReference>
<dbReference type="GO" id="GO:0005829">
    <property type="term" value="C:cytosol"/>
    <property type="evidence" value="ECO:0007669"/>
    <property type="project" value="UniProtKB-SubCell"/>
</dbReference>
<dbReference type="AlphaFoldDB" id="A0A1M6NZ29"/>
<evidence type="ECO:0000256" key="2">
    <source>
        <dbReference type="ARBA" id="ARBA00008787"/>
    </source>
</evidence>
<dbReference type="Gene3D" id="1.20.120.340">
    <property type="entry name" value="Flagellar protein FliS"/>
    <property type="match status" value="1"/>
</dbReference>
<keyword evidence="7" id="KW-0966">Cell projection</keyword>
<keyword evidence="7" id="KW-0969">Cilium</keyword>
<proteinExistence type="inferred from homology"/>
<dbReference type="STRING" id="1123349.SAMN02744037_01407"/>
<keyword evidence="4 6" id="KW-1005">Bacterial flagellum biogenesis</keyword>
<evidence type="ECO:0000256" key="5">
    <source>
        <dbReference type="ARBA" id="ARBA00023186"/>
    </source>
</evidence>
<evidence type="ECO:0000256" key="6">
    <source>
        <dbReference type="PIRNR" id="PIRNR039090"/>
    </source>
</evidence>
<organism evidence="7 8">
    <name type="scientific">Tepidibacter formicigenes DSM 15518</name>
    <dbReference type="NCBI Taxonomy" id="1123349"/>
    <lineage>
        <taxon>Bacteria</taxon>
        <taxon>Bacillati</taxon>
        <taxon>Bacillota</taxon>
        <taxon>Clostridia</taxon>
        <taxon>Peptostreptococcales</taxon>
        <taxon>Peptostreptococcaceae</taxon>
        <taxon>Tepidibacter</taxon>
    </lineage>
</organism>
<dbReference type="PANTHER" id="PTHR34773:SF1">
    <property type="entry name" value="FLAGELLAR SECRETION CHAPERONE FLIS"/>
    <property type="match status" value="1"/>
</dbReference>
<name>A0A1M6NZ29_9FIRM</name>
<keyword evidence="3 6" id="KW-0963">Cytoplasm</keyword>
<evidence type="ECO:0000256" key="1">
    <source>
        <dbReference type="ARBA" id="ARBA00004514"/>
    </source>
</evidence>
<dbReference type="PIRSF" id="PIRSF039090">
    <property type="entry name" value="Flis"/>
    <property type="match status" value="1"/>
</dbReference>
<dbReference type="Proteomes" id="UP000242497">
    <property type="component" value="Unassembled WGS sequence"/>
</dbReference>
<keyword evidence="8" id="KW-1185">Reference proteome</keyword>
<dbReference type="OrthoDB" id="1524959at2"/>
<comment type="similarity">
    <text evidence="2 6">Belongs to the FliS family.</text>
</comment>
<keyword evidence="5" id="KW-0143">Chaperone</keyword>
<dbReference type="InterPro" id="IPR036584">
    <property type="entry name" value="FliS_sf"/>
</dbReference>